<feature type="domain" description="Tail sheath protein Gp18-like" evidence="5">
    <location>
        <begin position="33"/>
        <end position="90"/>
    </location>
</feature>
<evidence type="ECO:0000259" key="3">
    <source>
        <dbReference type="Pfam" id="PF17481"/>
    </source>
</evidence>
<organism evidence="6 7">
    <name type="scientific">Paenibacillus ginsengarvi</name>
    <dbReference type="NCBI Taxonomy" id="400777"/>
    <lineage>
        <taxon>Bacteria</taxon>
        <taxon>Bacillati</taxon>
        <taxon>Bacillota</taxon>
        <taxon>Bacilli</taxon>
        <taxon>Bacillales</taxon>
        <taxon>Paenibacillaceae</taxon>
        <taxon>Paenibacillus</taxon>
    </lineage>
</organism>
<gene>
    <name evidence="6" type="ORF">D7M11_05920</name>
</gene>
<dbReference type="InterPro" id="IPR020287">
    <property type="entry name" value="Tail_sheath_C"/>
</dbReference>
<dbReference type="AlphaFoldDB" id="A0A3B0CLM2"/>
<comment type="similarity">
    <text evidence="1">Belongs to the myoviridae tail sheath protein family.</text>
</comment>
<dbReference type="Pfam" id="PF04984">
    <property type="entry name" value="Phage_sheath_1"/>
    <property type="match status" value="1"/>
</dbReference>
<dbReference type="Pfam" id="PF17481">
    <property type="entry name" value="Phage_sheath_domII"/>
    <property type="match status" value="1"/>
</dbReference>
<proteinExistence type="inferred from homology"/>
<dbReference type="OrthoDB" id="89060at2"/>
<sequence length="438" mass="46850">MAGGTFLTQNKVLPGVYINFTGKRQAVGAVGERGTMTMGLSMSWGTPKTVIEIHPGDDLSVTLGYDITASQLLLVREALKRAQTVLLYRLNSGTKATVTTGNLTATAKWGGIRGNDLSVVIQTNLDDEDLFDVHTLLSGEVVDTQTVAAIPGLVANDWVVWSGTGNLATTAGAPLVSGADGSVTNSDYSDYLSAIELYDFNTIAYPGTANDLKALYVAFAKRLRDDEGKKIHVVLENYTTADFEGVISVKNGVRLSDGTILTAAQATAWVAAATAGAAMNESLTYEAYDDAVDVGTRYTNSQLEAAVSAGEFVFVPAQEKAKVLVDINSFTSFEPTKGKMFSKNRVIRVLDGIGNDFKRIFESAYLGKVGNSADGRELLWGECAAYLRNLQNIGALQNVDPQTDLSVQQGTDSDSVYIEVNVQPIDSVEKIYMKVTVG</sequence>
<dbReference type="Gene3D" id="3.30.360.90">
    <property type="match status" value="1"/>
</dbReference>
<dbReference type="Gene3D" id="2.60.40.4290">
    <property type="match status" value="1"/>
</dbReference>
<dbReference type="Gene3D" id="3.40.50.11790">
    <property type="match status" value="1"/>
</dbReference>
<feature type="domain" description="Tail sheath protein C-terminal" evidence="4">
    <location>
        <begin position="336"/>
        <end position="437"/>
    </location>
</feature>
<evidence type="ECO:0000259" key="4">
    <source>
        <dbReference type="Pfam" id="PF17482"/>
    </source>
</evidence>
<keyword evidence="7" id="KW-1185">Reference proteome</keyword>
<dbReference type="EMBL" id="RBAH01000003">
    <property type="protein sequence ID" value="RKN85870.1"/>
    <property type="molecule type" value="Genomic_DNA"/>
</dbReference>
<comment type="caution">
    <text evidence="6">The sequence shown here is derived from an EMBL/GenBank/DDBJ whole genome shotgun (WGS) entry which is preliminary data.</text>
</comment>
<dbReference type="Proteomes" id="UP000282311">
    <property type="component" value="Unassembled WGS sequence"/>
</dbReference>
<feature type="domain" description="Tail sheath protein subtilisin-like" evidence="2">
    <location>
        <begin position="181"/>
        <end position="329"/>
    </location>
</feature>
<name>A0A3B0CLM2_9BACL</name>
<protein>
    <submittedName>
        <fullName evidence="6">Phage tail sheath protein</fullName>
    </submittedName>
</protein>
<evidence type="ECO:0000259" key="2">
    <source>
        <dbReference type="Pfam" id="PF04984"/>
    </source>
</evidence>
<evidence type="ECO:0000256" key="1">
    <source>
        <dbReference type="ARBA" id="ARBA00008005"/>
    </source>
</evidence>
<evidence type="ECO:0000259" key="5">
    <source>
        <dbReference type="Pfam" id="PF22671"/>
    </source>
</evidence>
<dbReference type="InterPro" id="IPR035326">
    <property type="entry name" value="Beta_sandwich_Seath"/>
</dbReference>
<dbReference type="Pfam" id="PF22671">
    <property type="entry name" value="Gp18_domIII_N"/>
    <property type="match status" value="1"/>
</dbReference>
<accession>A0A3B0CLM2</accession>
<feature type="domain" description="Phage tail sheath protein-like beta-sandwich" evidence="3">
    <location>
        <begin position="91"/>
        <end position="179"/>
    </location>
</feature>
<evidence type="ECO:0000313" key="7">
    <source>
        <dbReference type="Proteomes" id="UP000282311"/>
    </source>
</evidence>
<dbReference type="InterPro" id="IPR035089">
    <property type="entry name" value="Phage_sheath_subtilisin"/>
</dbReference>
<reference evidence="6 7" key="1">
    <citation type="journal article" date="2007" name="Int. J. Syst. Evol. Microbiol.">
        <title>Paenibacillus ginsengarvi sp. nov., isolated from soil from ginseng cultivation.</title>
        <authorList>
            <person name="Yoon M.H."/>
            <person name="Ten L.N."/>
            <person name="Im W.T."/>
        </authorList>
    </citation>
    <scope>NUCLEOTIDE SEQUENCE [LARGE SCALE GENOMIC DNA]</scope>
    <source>
        <strain evidence="6 7">KCTC 13059</strain>
    </source>
</reference>
<dbReference type="Gene3D" id="3.30.1370.220">
    <property type="match status" value="1"/>
</dbReference>
<evidence type="ECO:0000313" key="6">
    <source>
        <dbReference type="EMBL" id="RKN85870.1"/>
    </source>
</evidence>
<dbReference type="InterPro" id="IPR054564">
    <property type="entry name" value="Gp18_domIII_N"/>
</dbReference>
<dbReference type="Pfam" id="PF17482">
    <property type="entry name" value="Phage_sheath_1C"/>
    <property type="match status" value="1"/>
</dbReference>
<dbReference type="Gene3D" id="3.30.1490.360">
    <property type="match status" value="1"/>
</dbReference>